<evidence type="ECO:0000259" key="9">
    <source>
        <dbReference type="Pfam" id="PF01433"/>
    </source>
</evidence>
<dbReference type="AlphaFoldDB" id="A0A1I7XCR8"/>
<dbReference type="GO" id="GO:0005737">
    <property type="term" value="C:cytoplasm"/>
    <property type="evidence" value="ECO:0007669"/>
    <property type="project" value="TreeGrafter"/>
</dbReference>
<dbReference type="PANTHER" id="PTHR11533">
    <property type="entry name" value="PROTEASE M1 ZINC METALLOPROTEASE"/>
    <property type="match status" value="1"/>
</dbReference>
<keyword evidence="8" id="KW-0812">Transmembrane</keyword>
<keyword evidence="10" id="KW-1185">Reference proteome</keyword>
<keyword evidence="8" id="KW-0472">Membrane</keyword>
<name>A0A1I7XCR8_HETBA</name>
<keyword evidence="4" id="KW-0479">Metal-binding</keyword>
<evidence type="ECO:0000256" key="8">
    <source>
        <dbReference type="SAM" id="Phobius"/>
    </source>
</evidence>
<protein>
    <submittedName>
        <fullName evidence="11">Peptidase_M1 domain-containing protein</fullName>
    </submittedName>
</protein>
<evidence type="ECO:0000313" key="10">
    <source>
        <dbReference type="Proteomes" id="UP000095283"/>
    </source>
</evidence>
<sequence>MIEDVQIINDKWQKTIFAPTPSLPAYLISFSVMPNSYIQLSRQTSFGVTVRVNAASHVFALRVLNIALISFELLATIMEVPLPLNKINFILVPFYDGGMENWGHVLLSESLASTGDDAHLIYVVAHELAHHWVGGKTTIKSWQYICLQEDLTDFLAFKVVRALLNEDDRYNRFRLAKYVEIQLAEDFLSVGHSLVMPEQITKETEEVDNFQITSHCYLKGVIMLETLESVVGEEYMFSTIKKLVSTQQFLDLSTFLHHFNKIKLDANTTLAEVYRFWFIQGGFPSLLVENKGSSYLIRQTSAVTWPLRLSSTFSKPRFLFAESMALHETKMPFFINLNFTSFMRVNYDLNLWESIFRVTILFQQIKPLLIITTFILILINVEISQLIRIFIDGHNS</sequence>
<evidence type="ECO:0000256" key="7">
    <source>
        <dbReference type="ARBA" id="ARBA00023049"/>
    </source>
</evidence>
<dbReference type="WBParaSite" id="Hba_15436">
    <property type="protein sequence ID" value="Hba_15436"/>
    <property type="gene ID" value="Hba_15436"/>
</dbReference>
<dbReference type="GO" id="GO:0070006">
    <property type="term" value="F:metalloaminopeptidase activity"/>
    <property type="evidence" value="ECO:0007669"/>
    <property type="project" value="TreeGrafter"/>
</dbReference>
<dbReference type="InterPro" id="IPR027268">
    <property type="entry name" value="Peptidase_M4/M1_CTD_sf"/>
</dbReference>
<keyword evidence="6" id="KW-0862">Zinc</keyword>
<keyword evidence="3" id="KW-0645">Protease</keyword>
<feature type="transmembrane region" description="Helical" evidence="8">
    <location>
        <begin position="368"/>
        <end position="391"/>
    </location>
</feature>
<comment type="similarity">
    <text evidence="2">Belongs to the peptidase M1 family.</text>
</comment>
<dbReference type="PRINTS" id="PR00756">
    <property type="entry name" value="ALADIPTASE"/>
</dbReference>
<dbReference type="InterPro" id="IPR050344">
    <property type="entry name" value="Peptidase_M1_aminopeptidases"/>
</dbReference>
<evidence type="ECO:0000256" key="3">
    <source>
        <dbReference type="ARBA" id="ARBA00022670"/>
    </source>
</evidence>
<evidence type="ECO:0000256" key="2">
    <source>
        <dbReference type="ARBA" id="ARBA00010136"/>
    </source>
</evidence>
<keyword evidence="7" id="KW-0482">Metalloprotease</keyword>
<dbReference type="InterPro" id="IPR014782">
    <property type="entry name" value="Peptidase_M1_dom"/>
</dbReference>
<dbReference type="SUPFAM" id="SSF55486">
    <property type="entry name" value="Metalloproteases ('zincins'), catalytic domain"/>
    <property type="match status" value="1"/>
</dbReference>
<dbReference type="GO" id="GO:0042277">
    <property type="term" value="F:peptide binding"/>
    <property type="evidence" value="ECO:0007669"/>
    <property type="project" value="TreeGrafter"/>
</dbReference>
<reference evidence="11" key="1">
    <citation type="submission" date="2016-11" db="UniProtKB">
        <authorList>
            <consortium name="WormBaseParasite"/>
        </authorList>
    </citation>
    <scope>IDENTIFICATION</scope>
</reference>
<dbReference type="GO" id="GO:0043171">
    <property type="term" value="P:peptide catabolic process"/>
    <property type="evidence" value="ECO:0007669"/>
    <property type="project" value="TreeGrafter"/>
</dbReference>
<dbReference type="Pfam" id="PF01433">
    <property type="entry name" value="Peptidase_M1"/>
    <property type="match status" value="1"/>
</dbReference>
<evidence type="ECO:0000256" key="4">
    <source>
        <dbReference type="ARBA" id="ARBA00022723"/>
    </source>
</evidence>
<dbReference type="GO" id="GO:0008270">
    <property type="term" value="F:zinc ion binding"/>
    <property type="evidence" value="ECO:0007669"/>
    <property type="project" value="InterPro"/>
</dbReference>
<dbReference type="PANTHER" id="PTHR11533:SF257">
    <property type="entry name" value="PEPTIDASE_M1 DOMAIN-CONTAINING PROTEIN"/>
    <property type="match status" value="1"/>
</dbReference>
<dbReference type="InterPro" id="IPR001930">
    <property type="entry name" value="Peptidase_M1"/>
</dbReference>
<keyword evidence="8" id="KW-1133">Transmembrane helix</keyword>
<proteinExistence type="inferred from homology"/>
<keyword evidence="5" id="KW-0378">Hydrolase</keyword>
<evidence type="ECO:0000313" key="11">
    <source>
        <dbReference type="WBParaSite" id="Hba_15436"/>
    </source>
</evidence>
<accession>A0A1I7XCR8</accession>
<dbReference type="Gene3D" id="1.10.390.10">
    <property type="entry name" value="Neutral Protease Domain 2"/>
    <property type="match status" value="1"/>
</dbReference>
<dbReference type="GO" id="GO:0016020">
    <property type="term" value="C:membrane"/>
    <property type="evidence" value="ECO:0007669"/>
    <property type="project" value="TreeGrafter"/>
</dbReference>
<feature type="domain" description="Peptidase M1 membrane alanine aminopeptidase" evidence="9">
    <location>
        <begin position="64"/>
        <end position="259"/>
    </location>
</feature>
<dbReference type="Proteomes" id="UP000095283">
    <property type="component" value="Unplaced"/>
</dbReference>
<dbReference type="GO" id="GO:0005615">
    <property type="term" value="C:extracellular space"/>
    <property type="evidence" value="ECO:0007669"/>
    <property type="project" value="TreeGrafter"/>
</dbReference>
<dbReference type="GO" id="GO:0006508">
    <property type="term" value="P:proteolysis"/>
    <property type="evidence" value="ECO:0007669"/>
    <property type="project" value="UniProtKB-KW"/>
</dbReference>
<evidence type="ECO:0000256" key="6">
    <source>
        <dbReference type="ARBA" id="ARBA00022833"/>
    </source>
</evidence>
<evidence type="ECO:0000256" key="1">
    <source>
        <dbReference type="ARBA" id="ARBA00001947"/>
    </source>
</evidence>
<evidence type="ECO:0000256" key="5">
    <source>
        <dbReference type="ARBA" id="ARBA00022801"/>
    </source>
</evidence>
<organism evidence="10 11">
    <name type="scientific">Heterorhabditis bacteriophora</name>
    <name type="common">Entomopathogenic nematode worm</name>
    <dbReference type="NCBI Taxonomy" id="37862"/>
    <lineage>
        <taxon>Eukaryota</taxon>
        <taxon>Metazoa</taxon>
        <taxon>Ecdysozoa</taxon>
        <taxon>Nematoda</taxon>
        <taxon>Chromadorea</taxon>
        <taxon>Rhabditida</taxon>
        <taxon>Rhabditina</taxon>
        <taxon>Rhabditomorpha</taxon>
        <taxon>Strongyloidea</taxon>
        <taxon>Heterorhabditidae</taxon>
        <taxon>Heterorhabditis</taxon>
    </lineage>
</organism>
<comment type="cofactor">
    <cofactor evidence="1">
        <name>Zn(2+)</name>
        <dbReference type="ChEBI" id="CHEBI:29105"/>
    </cofactor>
</comment>